<evidence type="ECO:0000313" key="2">
    <source>
        <dbReference type="EMBL" id="CAD8057432.1"/>
    </source>
</evidence>
<name>A0A8S1KVQ9_PARPR</name>
<sequence length="327" mass="38603">MNHRKSLSPFSEKVRVIQFTCLRLEFLYPLVIEPLKVIVCEKHTFIAKPQDQRYAIVNQTQAIEVFNHKIKIEIQNLGTSQLDLNTYQAFSLEKVPIYDKKNQKQLIGFLCFKIDETSKKTTPNASIQNSREQSLNFGSNLFTIAFSDQSQQQNSKQHNQIQKYSNEEIKRNIDQIAQIYEEMSREQNQLLQQDLKLKKLDNEIKDLNQQLKSLHDQEHHLDLQFKKLQTQSPQLQMLINQKIQQQYSILTFKKKQENPIQKQSPSQIIRVDQTSSRQKKTNVLPQQVTISLIEQEKFMKKQNKEPEIPVNMSIPFSFNEYFSLFKN</sequence>
<organism evidence="2 3">
    <name type="scientific">Paramecium primaurelia</name>
    <dbReference type="NCBI Taxonomy" id="5886"/>
    <lineage>
        <taxon>Eukaryota</taxon>
        <taxon>Sar</taxon>
        <taxon>Alveolata</taxon>
        <taxon>Ciliophora</taxon>
        <taxon>Intramacronucleata</taxon>
        <taxon>Oligohymenophorea</taxon>
        <taxon>Peniculida</taxon>
        <taxon>Parameciidae</taxon>
        <taxon>Paramecium</taxon>
    </lineage>
</organism>
<reference evidence="2" key="1">
    <citation type="submission" date="2021-01" db="EMBL/GenBank/DDBJ databases">
        <authorList>
            <consortium name="Genoscope - CEA"/>
            <person name="William W."/>
        </authorList>
    </citation>
    <scope>NUCLEOTIDE SEQUENCE</scope>
</reference>
<accession>A0A8S1KVQ9</accession>
<evidence type="ECO:0000256" key="1">
    <source>
        <dbReference type="SAM" id="Coils"/>
    </source>
</evidence>
<proteinExistence type="predicted"/>
<gene>
    <name evidence="2" type="ORF">PPRIM_AZ9-3.1.T0260041</name>
</gene>
<protein>
    <submittedName>
        <fullName evidence="2">Uncharacterized protein</fullName>
    </submittedName>
</protein>
<keyword evidence="1" id="KW-0175">Coiled coil</keyword>
<evidence type="ECO:0000313" key="3">
    <source>
        <dbReference type="Proteomes" id="UP000688137"/>
    </source>
</evidence>
<dbReference type="Proteomes" id="UP000688137">
    <property type="component" value="Unassembled WGS sequence"/>
</dbReference>
<dbReference type="EMBL" id="CAJJDM010000025">
    <property type="protein sequence ID" value="CAD8057432.1"/>
    <property type="molecule type" value="Genomic_DNA"/>
</dbReference>
<feature type="coiled-coil region" evidence="1">
    <location>
        <begin position="166"/>
        <end position="224"/>
    </location>
</feature>
<comment type="caution">
    <text evidence="2">The sequence shown here is derived from an EMBL/GenBank/DDBJ whole genome shotgun (WGS) entry which is preliminary data.</text>
</comment>
<dbReference type="OMA" id="QDQRYAI"/>
<keyword evidence="3" id="KW-1185">Reference proteome</keyword>
<dbReference type="AlphaFoldDB" id="A0A8S1KVQ9"/>